<dbReference type="InterPro" id="IPR018306">
    <property type="entry name" value="Phage_T5_Orf172_DNA-bd"/>
</dbReference>
<dbReference type="SMART" id="SM00974">
    <property type="entry name" value="T5orf172"/>
    <property type="match status" value="1"/>
</dbReference>
<evidence type="ECO:0000256" key="1">
    <source>
        <dbReference type="SAM" id="MobiDB-lite"/>
    </source>
</evidence>
<feature type="compositionally biased region" description="Basic and acidic residues" evidence="1">
    <location>
        <begin position="152"/>
        <end position="165"/>
    </location>
</feature>
<sequence length="200" mass="23388">MYQKRIVILENNQSKPKYPQGGYVYAVQPPNINDLDSNLHKIGKSKKISARLNNYDTAYPDRVILVHKIKVDDPTAVEYCIKALLNKYIYRTRKEFFKVSRTKLIETMERCALMIDENNKEENIPQLSRARSSKNKSEEDEEIFGIFSVTKEEEERNKDLPDKESMNGGGTSESKRGKYIFNKMMYIKLISKNSFPKRFI</sequence>
<feature type="region of interest" description="Disordered" evidence="1">
    <location>
        <begin position="152"/>
        <end position="175"/>
    </location>
</feature>
<evidence type="ECO:0000259" key="2">
    <source>
        <dbReference type="SMART" id="SM00974"/>
    </source>
</evidence>
<reference evidence="3" key="1">
    <citation type="submission" date="2018-10" db="EMBL/GenBank/DDBJ databases">
        <title>Hidden diversity of soil giant viruses.</title>
        <authorList>
            <person name="Schulz F."/>
            <person name="Alteio L."/>
            <person name="Goudeau D."/>
            <person name="Ryan E.M."/>
            <person name="Malmstrom R.R."/>
            <person name="Blanchard J."/>
            <person name="Woyke T."/>
        </authorList>
    </citation>
    <scope>NUCLEOTIDE SEQUENCE</scope>
    <source>
        <strain evidence="3">DSV1</strain>
    </source>
</reference>
<gene>
    <name evidence="3" type="ORF">Dasosvirus4_19</name>
</gene>
<name>A0A3G4ZRG5_9VIRU</name>
<proteinExistence type="predicted"/>
<evidence type="ECO:0000313" key="3">
    <source>
        <dbReference type="EMBL" id="AYV77498.1"/>
    </source>
</evidence>
<protein>
    <submittedName>
        <fullName evidence="3">BRO-N domain protein</fullName>
    </submittedName>
</protein>
<dbReference type="EMBL" id="MK072045">
    <property type="protein sequence ID" value="AYV77498.1"/>
    <property type="molecule type" value="Genomic_DNA"/>
</dbReference>
<organism evidence="3">
    <name type="scientific">Dasosvirus sp</name>
    <dbReference type="NCBI Taxonomy" id="2487764"/>
    <lineage>
        <taxon>Viruses</taxon>
        <taxon>Varidnaviria</taxon>
        <taxon>Bamfordvirae</taxon>
        <taxon>Nucleocytoviricota</taxon>
        <taxon>Megaviricetes</taxon>
        <taxon>Imitervirales</taxon>
        <taxon>Mimiviridae</taxon>
        <taxon>Klosneuvirinae</taxon>
    </lineage>
</organism>
<accession>A0A3G4ZRG5</accession>
<dbReference type="Pfam" id="PF10544">
    <property type="entry name" value="T5orf172"/>
    <property type="match status" value="1"/>
</dbReference>
<feature type="domain" description="Bacteriophage T5 Orf172 DNA-binding" evidence="2">
    <location>
        <begin position="34"/>
        <end position="111"/>
    </location>
</feature>